<dbReference type="InterPro" id="IPR039309">
    <property type="entry name" value="BT1"/>
</dbReference>
<protein>
    <submittedName>
        <fullName evidence="8">Uncharacterized protein</fullName>
    </submittedName>
</protein>
<dbReference type="PANTHER" id="PTHR31585">
    <property type="entry name" value="FOLATE-BIOPTERIN TRANSPORTER 1, CHLOROPLASTIC"/>
    <property type="match status" value="1"/>
</dbReference>
<evidence type="ECO:0000256" key="3">
    <source>
        <dbReference type="ARBA" id="ARBA00022692"/>
    </source>
</evidence>
<evidence type="ECO:0000256" key="7">
    <source>
        <dbReference type="SAM" id="Phobius"/>
    </source>
</evidence>
<gene>
    <name evidence="8" type="ORF">g.4039</name>
</gene>
<proteinExistence type="predicted"/>
<evidence type="ECO:0000313" key="8">
    <source>
        <dbReference type="EMBL" id="JAQ13819.1"/>
    </source>
</evidence>
<reference evidence="8" key="1">
    <citation type="journal article" date="2016" name="Gigascience">
        <title>De novo construction of an expanded transcriptome assembly for the western tarnished plant bug, Lygus hesperus.</title>
        <authorList>
            <person name="Tassone E.E."/>
            <person name="Geib S.M."/>
            <person name="Hall B."/>
            <person name="Fabrick J.A."/>
            <person name="Brent C.S."/>
            <person name="Hull J.J."/>
        </authorList>
    </citation>
    <scope>NUCLEOTIDE SEQUENCE</scope>
</reference>
<feature type="compositionally biased region" description="Basic and acidic residues" evidence="6">
    <location>
        <begin position="112"/>
        <end position="124"/>
    </location>
</feature>
<dbReference type="PANTHER" id="PTHR31585:SF51">
    <property type="entry name" value="TRANSPORTER, PUTATIVE-RELATED"/>
    <property type="match status" value="1"/>
</dbReference>
<organism evidence="8">
    <name type="scientific">Lygus hesperus</name>
    <name type="common">Western plant bug</name>
    <dbReference type="NCBI Taxonomy" id="30085"/>
    <lineage>
        <taxon>Eukaryota</taxon>
        <taxon>Metazoa</taxon>
        <taxon>Ecdysozoa</taxon>
        <taxon>Arthropoda</taxon>
        <taxon>Hexapoda</taxon>
        <taxon>Insecta</taxon>
        <taxon>Pterygota</taxon>
        <taxon>Neoptera</taxon>
        <taxon>Paraneoptera</taxon>
        <taxon>Hemiptera</taxon>
        <taxon>Heteroptera</taxon>
        <taxon>Panheteroptera</taxon>
        <taxon>Cimicomorpha</taxon>
        <taxon>Miridae</taxon>
        <taxon>Mirini</taxon>
        <taxon>Lygus</taxon>
    </lineage>
</organism>
<feature type="region of interest" description="Disordered" evidence="6">
    <location>
        <begin position="112"/>
        <end position="131"/>
    </location>
</feature>
<feature type="transmembrane region" description="Helical" evidence="7">
    <location>
        <begin position="21"/>
        <end position="46"/>
    </location>
</feature>
<dbReference type="Pfam" id="PF03092">
    <property type="entry name" value="BT1"/>
    <property type="match status" value="1"/>
</dbReference>
<keyword evidence="4 7" id="KW-1133">Transmembrane helix</keyword>
<sequence length="131" mass="14416">MLEFLPSIILTSRLCPRGSESLIYSLMAGIGNFGQAIASSLGAIFLEYIWPVQTSTPCNFDNLPMLTLFGNMLVPLLSIPASYLLLPNTRVCDDIDMDGNVIQKEIKKGVTQTHDVKHDKENASKTEPAQM</sequence>
<evidence type="ECO:0000256" key="6">
    <source>
        <dbReference type="SAM" id="MobiDB-lite"/>
    </source>
</evidence>
<evidence type="ECO:0000256" key="1">
    <source>
        <dbReference type="ARBA" id="ARBA00004141"/>
    </source>
</evidence>
<name>A0A146M311_LYGHE</name>
<comment type="subcellular location">
    <subcellularLocation>
        <location evidence="1">Membrane</location>
        <topology evidence="1">Multi-pass membrane protein</topology>
    </subcellularLocation>
</comment>
<keyword evidence="2" id="KW-0813">Transport</keyword>
<accession>A0A146M311</accession>
<feature type="transmembrane region" description="Helical" evidence="7">
    <location>
        <begin position="66"/>
        <end position="86"/>
    </location>
</feature>
<keyword evidence="5 7" id="KW-0472">Membrane</keyword>
<dbReference type="GO" id="GO:0016020">
    <property type="term" value="C:membrane"/>
    <property type="evidence" value="ECO:0007669"/>
    <property type="project" value="UniProtKB-SubCell"/>
</dbReference>
<keyword evidence="3 7" id="KW-0812">Transmembrane</keyword>
<dbReference type="EMBL" id="GDHC01004810">
    <property type="protein sequence ID" value="JAQ13819.1"/>
    <property type="molecule type" value="Transcribed_RNA"/>
</dbReference>
<evidence type="ECO:0000256" key="2">
    <source>
        <dbReference type="ARBA" id="ARBA00022448"/>
    </source>
</evidence>
<evidence type="ECO:0000256" key="4">
    <source>
        <dbReference type="ARBA" id="ARBA00022989"/>
    </source>
</evidence>
<evidence type="ECO:0000256" key="5">
    <source>
        <dbReference type="ARBA" id="ARBA00023136"/>
    </source>
</evidence>
<dbReference type="AlphaFoldDB" id="A0A146M311"/>